<comment type="subcellular location">
    <subcellularLocation>
        <location evidence="1">Mitochondrion</location>
    </subcellularLocation>
</comment>
<dbReference type="InterPro" id="IPR013810">
    <property type="entry name" value="Ribosomal_uS5_N"/>
</dbReference>
<sequence length="270" mass="30563">MAKSFPDFSKFDPVYDDITENASIIELWKRQKAKELGANISSASNIDALVKEEHNVFEPPDDFLIKYPKPKHDKSLVRASEDDGMFWSEDLLIPYEQFVKLSKKTLVMKRTVQMTRKGKIPSMYAMVVVGNGMGSAGFGEGKSAEASKAVMMATRQAIKGMQHFPRYDDRTIYHDIEHKFQATKLMLWARRPGFGCRVAPVIHEICECIGIQDLAGKIHGSRNPMNVIKTLFGALQTQRIPSDLARARGLRLVDVYHRYYGDAKPTPIPR</sequence>
<evidence type="ECO:0000256" key="5">
    <source>
        <dbReference type="ARBA" id="ARBA00023274"/>
    </source>
</evidence>
<dbReference type="Gene3D" id="3.30.230.10">
    <property type="match status" value="1"/>
</dbReference>
<organism evidence="11 12">
    <name type="scientific">Coemansia thaxteri</name>
    <dbReference type="NCBI Taxonomy" id="2663907"/>
    <lineage>
        <taxon>Eukaryota</taxon>
        <taxon>Fungi</taxon>
        <taxon>Fungi incertae sedis</taxon>
        <taxon>Zoopagomycota</taxon>
        <taxon>Kickxellomycotina</taxon>
        <taxon>Kickxellomycetes</taxon>
        <taxon>Kickxellales</taxon>
        <taxon>Kickxellaceae</taxon>
        <taxon>Coemansia</taxon>
    </lineage>
</organism>
<evidence type="ECO:0000256" key="7">
    <source>
        <dbReference type="ARBA" id="ARBA00041606"/>
    </source>
</evidence>
<dbReference type="Proteomes" id="UP001150907">
    <property type="component" value="Unassembled WGS sequence"/>
</dbReference>
<evidence type="ECO:0000256" key="3">
    <source>
        <dbReference type="ARBA" id="ARBA00022980"/>
    </source>
</evidence>
<dbReference type="PANTHER" id="PTHR48277">
    <property type="entry name" value="MITOCHONDRIAL RIBOSOMAL PROTEIN S5"/>
    <property type="match status" value="1"/>
</dbReference>
<dbReference type="OrthoDB" id="309483at2759"/>
<dbReference type="SUPFAM" id="SSF54768">
    <property type="entry name" value="dsRNA-binding domain-like"/>
    <property type="match status" value="1"/>
</dbReference>
<dbReference type="PANTHER" id="PTHR48277:SF1">
    <property type="entry name" value="MITOCHONDRIAL RIBOSOMAL PROTEIN S5"/>
    <property type="match status" value="1"/>
</dbReference>
<dbReference type="GO" id="GO:0003723">
    <property type="term" value="F:RNA binding"/>
    <property type="evidence" value="ECO:0007669"/>
    <property type="project" value="InterPro"/>
</dbReference>
<dbReference type="Pfam" id="PF00333">
    <property type="entry name" value="Ribosomal_S5"/>
    <property type="match status" value="1"/>
</dbReference>
<keyword evidence="3 8" id="KW-0689">Ribosomal protein</keyword>
<dbReference type="InterPro" id="IPR018192">
    <property type="entry name" value="Ribosomal_uS5_N_CS"/>
</dbReference>
<dbReference type="GO" id="GO:0005743">
    <property type="term" value="C:mitochondrial inner membrane"/>
    <property type="evidence" value="ECO:0007669"/>
    <property type="project" value="UniProtKB-ARBA"/>
</dbReference>
<gene>
    <name evidence="11" type="primary">MRPS5</name>
    <name evidence="11" type="ORF">H4R26_004185</name>
</gene>
<dbReference type="InterPro" id="IPR005324">
    <property type="entry name" value="Ribosomal_uS5_C"/>
</dbReference>
<comment type="caution">
    <text evidence="11">The sequence shown here is derived from an EMBL/GenBank/DDBJ whole genome shotgun (WGS) entry which is preliminary data.</text>
</comment>
<evidence type="ECO:0000259" key="10">
    <source>
        <dbReference type="PROSITE" id="PS50881"/>
    </source>
</evidence>
<evidence type="ECO:0000256" key="4">
    <source>
        <dbReference type="ARBA" id="ARBA00023128"/>
    </source>
</evidence>
<dbReference type="FunFam" id="3.30.230.10:FF:000002">
    <property type="entry name" value="30S ribosomal protein S5"/>
    <property type="match status" value="1"/>
</dbReference>
<protein>
    <recommendedName>
        <fullName evidence="6">Small ribosomal subunit protein uS5m</fullName>
    </recommendedName>
    <alternativeName>
        <fullName evidence="7">28S ribosomal protein S5, mitochondrial</fullName>
    </alternativeName>
</protein>
<dbReference type="Gene3D" id="3.30.160.20">
    <property type="match status" value="1"/>
</dbReference>
<reference evidence="11" key="1">
    <citation type="submission" date="2022-07" db="EMBL/GenBank/DDBJ databases">
        <title>Phylogenomic reconstructions and comparative analyses of Kickxellomycotina fungi.</title>
        <authorList>
            <person name="Reynolds N.K."/>
            <person name="Stajich J.E."/>
            <person name="Barry K."/>
            <person name="Grigoriev I.V."/>
            <person name="Crous P."/>
            <person name="Smith M.E."/>
        </authorList>
    </citation>
    <scope>NUCLEOTIDE SEQUENCE</scope>
    <source>
        <strain evidence="11">IMI 214461</strain>
    </source>
</reference>
<dbReference type="PROSITE" id="PS00585">
    <property type="entry name" value="RIBOSOMAL_S5"/>
    <property type="match status" value="1"/>
</dbReference>
<dbReference type="InterPro" id="IPR020568">
    <property type="entry name" value="Ribosomal_Su5_D2-typ_SF"/>
</dbReference>
<keyword evidence="5 8" id="KW-0687">Ribonucleoprotein</keyword>
<dbReference type="GO" id="GO:0005763">
    <property type="term" value="C:mitochondrial small ribosomal subunit"/>
    <property type="evidence" value="ECO:0007669"/>
    <property type="project" value="UniProtKB-ARBA"/>
</dbReference>
<dbReference type="GO" id="GO:0006412">
    <property type="term" value="P:translation"/>
    <property type="evidence" value="ECO:0007669"/>
    <property type="project" value="InterPro"/>
</dbReference>
<dbReference type="GO" id="GO:0003735">
    <property type="term" value="F:structural constituent of ribosome"/>
    <property type="evidence" value="ECO:0007669"/>
    <property type="project" value="UniProtKB-UniRule"/>
</dbReference>
<evidence type="ECO:0000256" key="6">
    <source>
        <dbReference type="ARBA" id="ARBA00039335"/>
    </source>
</evidence>
<accession>A0A9W8EGZ0</accession>
<dbReference type="EMBL" id="JANBQF010000421">
    <property type="protein sequence ID" value="KAJ2001319.1"/>
    <property type="molecule type" value="Genomic_DNA"/>
</dbReference>
<name>A0A9W8EGZ0_9FUNG</name>
<keyword evidence="4" id="KW-0496">Mitochondrion</keyword>
<proteinExistence type="inferred from homology"/>
<dbReference type="FunFam" id="3.30.160.20:FF:000022">
    <property type="entry name" value="28S ribosomal protein S5, mitochondrial"/>
    <property type="match status" value="1"/>
</dbReference>
<evidence type="ECO:0000256" key="1">
    <source>
        <dbReference type="ARBA" id="ARBA00004173"/>
    </source>
</evidence>
<comment type="similarity">
    <text evidence="2 9">Belongs to the universal ribosomal protein uS5 family.</text>
</comment>
<dbReference type="Pfam" id="PF03719">
    <property type="entry name" value="Ribosomal_S5_C"/>
    <property type="match status" value="1"/>
</dbReference>
<dbReference type="AlphaFoldDB" id="A0A9W8EGZ0"/>
<evidence type="ECO:0000313" key="12">
    <source>
        <dbReference type="Proteomes" id="UP001150907"/>
    </source>
</evidence>
<dbReference type="InterPro" id="IPR000851">
    <property type="entry name" value="Ribosomal_uS5"/>
</dbReference>
<evidence type="ECO:0000256" key="2">
    <source>
        <dbReference type="ARBA" id="ARBA00008945"/>
    </source>
</evidence>
<evidence type="ECO:0000256" key="9">
    <source>
        <dbReference type="RuleBase" id="RU003823"/>
    </source>
</evidence>
<feature type="domain" description="S5 DRBM" evidence="10">
    <location>
        <begin position="101"/>
        <end position="164"/>
    </location>
</feature>
<dbReference type="InterPro" id="IPR014721">
    <property type="entry name" value="Ribsml_uS5_D2-typ_fold_subgr"/>
</dbReference>
<evidence type="ECO:0000256" key="8">
    <source>
        <dbReference type="PROSITE-ProRule" id="PRU00268"/>
    </source>
</evidence>
<dbReference type="PROSITE" id="PS50881">
    <property type="entry name" value="S5_DSRBD"/>
    <property type="match status" value="1"/>
</dbReference>
<dbReference type="SUPFAM" id="SSF54211">
    <property type="entry name" value="Ribosomal protein S5 domain 2-like"/>
    <property type="match status" value="1"/>
</dbReference>
<evidence type="ECO:0000313" key="11">
    <source>
        <dbReference type="EMBL" id="KAJ2001319.1"/>
    </source>
</evidence>
<keyword evidence="12" id="KW-1185">Reference proteome</keyword>